<sequence>MKRQLLLTCTSRW</sequence>
<organism evidence="1">
    <name type="scientific">Anguilla anguilla</name>
    <name type="common">European freshwater eel</name>
    <name type="synonym">Muraena anguilla</name>
    <dbReference type="NCBI Taxonomy" id="7936"/>
    <lineage>
        <taxon>Eukaryota</taxon>
        <taxon>Metazoa</taxon>
        <taxon>Chordata</taxon>
        <taxon>Craniata</taxon>
        <taxon>Vertebrata</taxon>
        <taxon>Euteleostomi</taxon>
        <taxon>Actinopterygii</taxon>
        <taxon>Neopterygii</taxon>
        <taxon>Teleostei</taxon>
        <taxon>Anguilliformes</taxon>
        <taxon>Anguillidae</taxon>
        <taxon>Anguilla</taxon>
    </lineage>
</organism>
<reference evidence="1" key="2">
    <citation type="journal article" date="2015" name="Fish Shellfish Immunol.">
        <title>Early steps in the European eel (Anguilla anguilla)-Vibrio vulnificus interaction in the gills: Role of the RtxA13 toxin.</title>
        <authorList>
            <person name="Callol A."/>
            <person name="Pajuelo D."/>
            <person name="Ebbesson L."/>
            <person name="Teles M."/>
            <person name="MacKenzie S."/>
            <person name="Amaro C."/>
        </authorList>
    </citation>
    <scope>NUCLEOTIDE SEQUENCE</scope>
</reference>
<protein>
    <submittedName>
        <fullName evidence="1">Uncharacterized protein</fullName>
    </submittedName>
</protein>
<accession>A0A0E9Q0Y8</accession>
<dbReference type="EMBL" id="GBXM01098173">
    <property type="protein sequence ID" value="JAH10404.1"/>
    <property type="molecule type" value="Transcribed_RNA"/>
</dbReference>
<proteinExistence type="predicted"/>
<name>A0A0E9Q0Y8_ANGAN</name>
<evidence type="ECO:0000313" key="1">
    <source>
        <dbReference type="EMBL" id="JAH10404.1"/>
    </source>
</evidence>
<reference evidence="1" key="1">
    <citation type="submission" date="2014-11" db="EMBL/GenBank/DDBJ databases">
        <authorList>
            <person name="Amaro Gonzalez C."/>
        </authorList>
    </citation>
    <scope>NUCLEOTIDE SEQUENCE</scope>
</reference>